<comment type="caution">
    <text evidence="1">The sequence shown here is derived from an EMBL/GenBank/DDBJ whole genome shotgun (WGS) entry which is preliminary data.</text>
</comment>
<accession>A0A9W6LUK5</accession>
<keyword evidence="2" id="KW-1185">Reference proteome</keyword>
<organism evidence="1 2">
    <name type="scientific">Methylocystis echinoides</name>
    <dbReference type="NCBI Taxonomy" id="29468"/>
    <lineage>
        <taxon>Bacteria</taxon>
        <taxon>Pseudomonadati</taxon>
        <taxon>Pseudomonadota</taxon>
        <taxon>Alphaproteobacteria</taxon>
        <taxon>Hyphomicrobiales</taxon>
        <taxon>Methylocystaceae</taxon>
        <taxon>Methylocystis</taxon>
    </lineage>
</organism>
<sequence>MGQKQMRKIIVFIGLTLALEAARAEKTAVIPCTRTSDGTVIHDEVDLQDRARQFAISDPRFVRVDQFRKTPGPNEDEKVTGTCIIHFMSEDEFNVQK</sequence>
<gene>
    <name evidence="1" type="ORF">LMG27198_45660</name>
</gene>
<dbReference type="EMBL" id="BSEC01000004">
    <property type="protein sequence ID" value="GLI95574.1"/>
    <property type="molecule type" value="Genomic_DNA"/>
</dbReference>
<reference evidence="1" key="1">
    <citation type="journal article" date="2023" name="Int. J. Syst. Evol. Microbiol.">
        <title>Methylocystis iwaonis sp. nov., a type II methane-oxidizing bacterium from surface soil of a rice paddy field in Japan, and emended description of the genus Methylocystis (ex Whittenbury et al. 1970) Bowman et al. 1993.</title>
        <authorList>
            <person name="Kaise H."/>
            <person name="Sawadogo J.B."/>
            <person name="Alam M.S."/>
            <person name="Ueno C."/>
            <person name="Dianou D."/>
            <person name="Shinjo R."/>
            <person name="Asakawa S."/>
        </authorList>
    </citation>
    <scope>NUCLEOTIDE SEQUENCE</scope>
    <source>
        <strain evidence="1">LMG27198</strain>
    </source>
</reference>
<dbReference type="Proteomes" id="UP001144323">
    <property type="component" value="Unassembled WGS sequence"/>
</dbReference>
<evidence type="ECO:0000313" key="2">
    <source>
        <dbReference type="Proteomes" id="UP001144323"/>
    </source>
</evidence>
<name>A0A9W6LUK5_9HYPH</name>
<protein>
    <submittedName>
        <fullName evidence="1">Uncharacterized protein</fullName>
    </submittedName>
</protein>
<proteinExistence type="predicted"/>
<evidence type="ECO:0000313" key="1">
    <source>
        <dbReference type="EMBL" id="GLI95574.1"/>
    </source>
</evidence>
<dbReference type="AlphaFoldDB" id="A0A9W6LUK5"/>